<reference evidence="2" key="1">
    <citation type="submission" date="2020-03" db="EMBL/GenBank/DDBJ databases">
        <authorList>
            <person name="He L."/>
        </authorList>
    </citation>
    <scope>NUCLEOTIDE SEQUENCE</scope>
    <source>
        <strain evidence="2">CkLH20</strain>
    </source>
</reference>
<dbReference type="Proteomes" id="UP000781932">
    <property type="component" value="Unassembled WGS sequence"/>
</dbReference>
<feature type="compositionally biased region" description="Polar residues" evidence="1">
    <location>
        <begin position="1"/>
        <end position="10"/>
    </location>
</feature>
<dbReference type="GeneID" id="62156165"/>
<evidence type="ECO:0000313" key="2">
    <source>
        <dbReference type="EMBL" id="KAF9882335.1"/>
    </source>
</evidence>
<dbReference type="RefSeq" id="XP_038751796.1">
    <property type="nucleotide sequence ID" value="XM_038883091.1"/>
</dbReference>
<gene>
    <name evidence="2" type="ORF">CkaCkLH20_00371</name>
</gene>
<dbReference type="OrthoDB" id="4207421at2759"/>
<reference evidence="2" key="2">
    <citation type="submission" date="2020-11" db="EMBL/GenBank/DDBJ databases">
        <title>Whole genome sequencing of Colletotrichum sp.</title>
        <authorList>
            <person name="Li H."/>
        </authorList>
    </citation>
    <scope>NUCLEOTIDE SEQUENCE</scope>
    <source>
        <strain evidence="2">CkLH20</strain>
    </source>
</reference>
<feature type="compositionally biased region" description="Basic residues" evidence="1">
    <location>
        <begin position="145"/>
        <end position="154"/>
    </location>
</feature>
<organism evidence="2 3">
    <name type="scientific">Colletotrichum karsti</name>
    <dbReference type="NCBI Taxonomy" id="1095194"/>
    <lineage>
        <taxon>Eukaryota</taxon>
        <taxon>Fungi</taxon>
        <taxon>Dikarya</taxon>
        <taxon>Ascomycota</taxon>
        <taxon>Pezizomycotina</taxon>
        <taxon>Sordariomycetes</taxon>
        <taxon>Hypocreomycetidae</taxon>
        <taxon>Glomerellales</taxon>
        <taxon>Glomerellaceae</taxon>
        <taxon>Colletotrichum</taxon>
        <taxon>Colletotrichum boninense species complex</taxon>
    </lineage>
</organism>
<evidence type="ECO:0000256" key="1">
    <source>
        <dbReference type="SAM" id="MobiDB-lite"/>
    </source>
</evidence>
<feature type="region of interest" description="Disordered" evidence="1">
    <location>
        <begin position="134"/>
        <end position="154"/>
    </location>
</feature>
<evidence type="ECO:0000313" key="3">
    <source>
        <dbReference type="Proteomes" id="UP000781932"/>
    </source>
</evidence>
<feature type="region of interest" description="Disordered" evidence="1">
    <location>
        <begin position="346"/>
        <end position="392"/>
    </location>
</feature>
<dbReference type="EMBL" id="JAATWM020000001">
    <property type="protein sequence ID" value="KAF9882335.1"/>
    <property type="molecule type" value="Genomic_DNA"/>
</dbReference>
<name>A0A9P6IGD5_9PEZI</name>
<proteinExistence type="predicted"/>
<dbReference type="AlphaFoldDB" id="A0A9P6IGD5"/>
<protein>
    <submittedName>
        <fullName evidence="2">Uncharacterized protein</fullName>
    </submittedName>
</protein>
<comment type="caution">
    <text evidence="2">The sequence shown here is derived from an EMBL/GenBank/DDBJ whole genome shotgun (WGS) entry which is preliminary data.</text>
</comment>
<feature type="region of interest" description="Disordered" evidence="1">
    <location>
        <begin position="1"/>
        <end position="60"/>
    </location>
</feature>
<keyword evidence="3" id="KW-1185">Reference proteome</keyword>
<sequence>MKKKSMSTLASLAPRRRDKGNTNKNRAIDPQEISAPSLPTSTPVADPARRPVETPGTSETVDRLASALLDSTIYAHPNGLASHPSVLLCNVEPFTAAPESSPNNLDMENNNGGPVVVYPNEENAVSGQTRTKTNAFATPPAIPRRSSRRRAKRNKKVEVFTDIQAPVPKRPFPQSRTTVLDAGFDVGFEMGKKSDPFITGSTTAPLGRLAKQTGGRTAHDLDATSPNIVNDKLAAMLAATEALKPGGSQNNTPVSSAKPSRFKKSNNLMSKVRKAFDVFQPKPTTPESKIRGKISAPVGLTTCDLPNPATHYHLEEVEQPSPVSSIEIRLNEGSNLNNQKVRSIVGGRIRRKPVPDDGRSLRSRGSGSGSGSVSSFRGDPFSEPLQFTRTPTPFEHRLKTSIDSDSIPPVPRLNPFESERYFDDNLEGFLPDKPLCASTPRNRNGKKAVPFESPSYRCAKIDGRHQLSGGVSGGIGQRKLKLDLEGVRLFHDNTDLSMKKHPSPSKADLNDLETQFRAYAIEQIKKAPSHEQDELVTKFAGLIGPNALTPRDKNLPMKACSSKEDTGNEFSVVSERKYTRDASVLSTRQSRIPRPVEPATTLPTRRFGLQRQPANLSALEIDELQ</sequence>
<accession>A0A9P6IGD5</accession>
<feature type="region of interest" description="Disordered" evidence="1">
    <location>
        <begin position="582"/>
        <end position="609"/>
    </location>
</feature>